<feature type="region of interest" description="Disordered" evidence="1">
    <location>
        <begin position="45"/>
        <end position="71"/>
    </location>
</feature>
<reference evidence="2" key="1">
    <citation type="journal article" date="2023" name="Insect Mol. Biol.">
        <title>Genome sequencing provides insights into the evolution of gene families encoding plant cell wall-degrading enzymes in longhorned beetles.</title>
        <authorList>
            <person name="Shin N.R."/>
            <person name="Okamura Y."/>
            <person name="Kirsch R."/>
            <person name="Pauchet Y."/>
        </authorList>
    </citation>
    <scope>NUCLEOTIDE SEQUENCE</scope>
    <source>
        <strain evidence="2">AMC_N1</strain>
    </source>
</reference>
<feature type="compositionally biased region" description="Basic and acidic residues" evidence="1">
    <location>
        <begin position="45"/>
        <end position="59"/>
    </location>
</feature>
<evidence type="ECO:0000313" key="3">
    <source>
        <dbReference type="Proteomes" id="UP001162162"/>
    </source>
</evidence>
<protein>
    <recommendedName>
        <fullName evidence="4">Mos1 transposase HTH domain-containing protein</fullName>
    </recommendedName>
</protein>
<dbReference type="AlphaFoldDB" id="A0AAV8ZEY3"/>
<comment type="caution">
    <text evidence="2">The sequence shown here is derived from an EMBL/GenBank/DDBJ whole genome shotgun (WGS) entry which is preliminary data.</text>
</comment>
<dbReference type="InterPro" id="IPR052709">
    <property type="entry name" value="Transposase-MT_Hybrid"/>
</dbReference>
<accession>A0AAV8ZEY3</accession>
<dbReference type="PANTHER" id="PTHR46060:SF1">
    <property type="entry name" value="MARINER MOS1 TRANSPOSASE-LIKE PROTEIN"/>
    <property type="match status" value="1"/>
</dbReference>
<keyword evidence="3" id="KW-1185">Reference proteome</keyword>
<evidence type="ECO:0000256" key="1">
    <source>
        <dbReference type="SAM" id="MobiDB-lite"/>
    </source>
</evidence>
<dbReference type="PANTHER" id="PTHR46060">
    <property type="entry name" value="MARINER MOS1 TRANSPOSASE-LIKE PROTEIN"/>
    <property type="match status" value="1"/>
</dbReference>
<dbReference type="Proteomes" id="UP001162162">
    <property type="component" value="Unassembled WGS sequence"/>
</dbReference>
<name>A0AAV8ZEY3_9CUCU</name>
<organism evidence="2 3">
    <name type="scientific">Aromia moschata</name>
    <dbReference type="NCBI Taxonomy" id="1265417"/>
    <lineage>
        <taxon>Eukaryota</taxon>
        <taxon>Metazoa</taxon>
        <taxon>Ecdysozoa</taxon>
        <taxon>Arthropoda</taxon>
        <taxon>Hexapoda</taxon>
        <taxon>Insecta</taxon>
        <taxon>Pterygota</taxon>
        <taxon>Neoptera</taxon>
        <taxon>Endopterygota</taxon>
        <taxon>Coleoptera</taxon>
        <taxon>Polyphaga</taxon>
        <taxon>Cucujiformia</taxon>
        <taxon>Chrysomeloidea</taxon>
        <taxon>Cerambycidae</taxon>
        <taxon>Cerambycinae</taxon>
        <taxon>Callichromatini</taxon>
        <taxon>Aromia</taxon>
    </lineage>
</organism>
<evidence type="ECO:0000313" key="2">
    <source>
        <dbReference type="EMBL" id="KAJ8962883.1"/>
    </source>
</evidence>
<dbReference type="EMBL" id="JAPWTK010000002">
    <property type="protein sequence ID" value="KAJ8962883.1"/>
    <property type="molecule type" value="Genomic_DNA"/>
</dbReference>
<sequence length="144" mass="16730">MEKTLEQGYAVKFCVQLNKTPKDTYDMLKDAFGDVCMSQKKWHKSLRESREDVNDETRSGRPSTSQTDEHFTQVREFLNSDQRMSVRMTSEQLNLPKTIVHEIVSEDLAMRKICAKFVLKVLTDAQKEHRMELANPSRPDFSSV</sequence>
<gene>
    <name evidence="2" type="ORF">NQ318_001292</name>
</gene>
<evidence type="ECO:0008006" key="4">
    <source>
        <dbReference type="Google" id="ProtNLM"/>
    </source>
</evidence>
<proteinExistence type="predicted"/>